<feature type="region of interest" description="Disordered" evidence="1">
    <location>
        <begin position="26"/>
        <end position="73"/>
    </location>
</feature>
<evidence type="ECO:0000313" key="3">
    <source>
        <dbReference type="Proteomes" id="UP001314170"/>
    </source>
</evidence>
<evidence type="ECO:0000313" key="2">
    <source>
        <dbReference type="EMBL" id="CAK7350177.1"/>
    </source>
</evidence>
<evidence type="ECO:0000256" key="1">
    <source>
        <dbReference type="SAM" id="MobiDB-lite"/>
    </source>
</evidence>
<dbReference type="EMBL" id="CAWUPB010001184">
    <property type="protein sequence ID" value="CAK7350177.1"/>
    <property type="molecule type" value="Genomic_DNA"/>
</dbReference>
<reference evidence="2 3" key="1">
    <citation type="submission" date="2024-01" db="EMBL/GenBank/DDBJ databases">
        <authorList>
            <person name="Waweru B."/>
        </authorList>
    </citation>
    <scope>NUCLEOTIDE SEQUENCE [LARGE SCALE GENOMIC DNA]</scope>
</reference>
<gene>
    <name evidence="2" type="ORF">DCAF_LOCUS22904</name>
</gene>
<dbReference type="Proteomes" id="UP001314170">
    <property type="component" value="Unassembled WGS sequence"/>
</dbReference>
<comment type="caution">
    <text evidence="2">The sequence shown here is derived from an EMBL/GenBank/DDBJ whole genome shotgun (WGS) entry which is preliminary data.</text>
</comment>
<keyword evidence="3" id="KW-1185">Reference proteome</keyword>
<protein>
    <submittedName>
        <fullName evidence="2">Uncharacterized protein</fullName>
    </submittedName>
</protein>
<accession>A0AAV1SHF4</accession>
<proteinExistence type="predicted"/>
<organism evidence="2 3">
    <name type="scientific">Dovyalis caffra</name>
    <dbReference type="NCBI Taxonomy" id="77055"/>
    <lineage>
        <taxon>Eukaryota</taxon>
        <taxon>Viridiplantae</taxon>
        <taxon>Streptophyta</taxon>
        <taxon>Embryophyta</taxon>
        <taxon>Tracheophyta</taxon>
        <taxon>Spermatophyta</taxon>
        <taxon>Magnoliopsida</taxon>
        <taxon>eudicotyledons</taxon>
        <taxon>Gunneridae</taxon>
        <taxon>Pentapetalae</taxon>
        <taxon>rosids</taxon>
        <taxon>fabids</taxon>
        <taxon>Malpighiales</taxon>
        <taxon>Salicaceae</taxon>
        <taxon>Flacourtieae</taxon>
        <taxon>Dovyalis</taxon>
    </lineage>
</organism>
<dbReference type="AlphaFoldDB" id="A0AAV1SHF4"/>
<sequence>MVGYTVCAAFTIQKRRGEFSFSRKQFLEDKMDEEGGEEQTVPPLTPPTAADETQAAEPQSQPDPPPPFDPSRNQHSLVFSLLNLDRSSMVAACNALSCVLWLHIYHLVELQNNIGFIFSPQVSPIFNGYDISIEQDKNGRRKLSTRCCSGEEDKSRV</sequence>
<name>A0AAV1SHF4_9ROSI</name>